<name>A0A524RQP1_9CHRO</name>
<keyword evidence="2" id="KW-0812">Transmembrane</keyword>
<feature type="compositionally biased region" description="Basic and acidic residues" evidence="1">
    <location>
        <begin position="238"/>
        <end position="252"/>
    </location>
</feature>
<evidence type="ECO:0008006" key="5">
    <source>
        <dbReference type="Google" id="ProtNLM"/>
    </source>
</evidence>
<dbReference type="Pfam" id="PF07444">
    <property type="entry name" value="Ycf66_N"/>
    <property type="match status" value="1"/>
</dbReference>
<sequence>MVNASLNWASIVGIVLAVGGAFLYFLRSFRPALARDYDVFFAAVGLLCGGILFFQGWRLDPILQFGQFLLASTTCFFAYESVRLRGVTTEQARRSAYQDEDDEPAYRPRVGDRLDEGDRFEERDPRRRRIRPSDGDGDSEDDLRPDPYRSRRVSRAVIPEQAESRAPYVERGPGRDDPASRYDRGGRQDSRSEFGARRRDRDEAMGQRRGSRPEGRGQERGPIPSRGGRTAGSSASGKGDRREGPGSFDRDPNLSVPRSTPRRKPPAPSGQPMTDVDFRPLAGRPSRPPRPGTSSSGGGDELDNSSRFDD</sequence>
<dbReference type="EMBL" id="SRMO01000026">
    <property type="protein sequence ID" value="TGG96161.1"/>
    <property type="molecule type" value="Genomic_DNA"/>
</dbReference>
<dbReference type="AlphaFoldDB" id="A0A524RQP1"/>
<comment type="caution">
    <text evidence="3">The sequence shown here is derived from an EMBL/GenBank/DDBJ whole genome shotgun (WGS) entry which is preliminary data.</text>
</comment>
<accession>A0A524RQP1</accession>
<feature type="transmembrane region" description="Helical" evidence="2">
    <location>
        <begin position="6"/>
        <end position="26"/>
    </location>
</feature>
<evidence type="ECO:0000313" key="3">
    <source>
        <dbReference type="EMBL" id="TGG96161.1"/>
    </source>
</evidence>
<protein>
    <recommendedName>
        <fullName evidence="5">Ycf66 family protein</fullName>
    </recommendedName>
</protein>
<feature type="compositionally biased region" description="Basic and acidic residues" evidence="1">
    <location>
        <begin position="104"/>
        <end position="125"/>
    </location>
</feature>
<evidence type="ECO:0000313" key="4">
    <source>
        <dbReference type="Proteomes" id="UP000317990"/>
    </source>
</evidence>
<dbReference type="Proteomes" id="UP000317990">
    <property type="component" value="Unassembled WGS sequence"/>
</dbReference>
<keyword evidence="2" id="KW-1133">Transmembrane helix</keyword>
<organism evidence="3 4">
    <name type="scientific">Aphanocapsa feldmannii 277cV</name>
    <dbReference type="NCBI Taxonomy" id="2507553"/>
    <lineage>
        <taxon>Bacteria</taxon>
        <taxon>Bacillati</taxon>
        <taxon>Cyanobacteriota</taxon>
        <taxon>Cyanophyceae</taxon>
        <taxon>Oscillatoriophycideae</taxon>
        <taxon>Chroococcales</taxon>
        <taxon>Microcystaceae</taxon>
        <taxon>Aphanocapsa</taxon>
    </lineage>
</organism>
<proteinExistence type="predicted"/>
<evidence type="ECO:0000256" key="1">
    <source>
        <dbReference type="SAM" id="MobiDB-lite"/>
    </source>
</evidence>
<keyword evidence="2" id="KW-0472">Membrane</keyword>
<feature type="compositionally biased region" description="Low complexity" evidence="1">
    <location>
        <begin position="225"/>
        <end position="237"/>
    </location>
</feature>
<evidence type="ECO:0000256" key="2">
    <source>
        <dbReference type="SAM" id="Phobius"/>
    </source>
</evidence>
<reference evidence="3 4" key="1">
    <citation type="journal article" date="2019" name="mSystems">
        <title>Life at home and on the roam: Genomic adaptions reflect the dual lifestyle of an intracellular, facultative symbiont.</title>
        <authorList>
            <person name="Burgsdorf I."/>
        </authorList>
    </citation>
    <scope>NUCLEOTIDE SEQUENCE [LARGE SCALE GENOMIC DNA]</scope>
    <source>
        <strain evidence="3">277cV</strain>
    </source>
</reference>
<gene>
    <name evidence="3" type="ORF">ERJ67_01090</name>
</gene>
<dbReference type="InterPro" id="IPR010004">
    <property type="entry name" value="Uncharacterised_Ycf66"/>
</dbReference>
<feature type="transmembrane region" description="Helical" evidence="2">
    <location>
        <begin position="38"/>
        <end position="56"/>
    </location>
</feature>
<feature type="region of interest" description="Disordered" evidence="1">
    <location>
        <begin position="90"/>
        <end position="310"/>
    </location>
</feature>
<feature type="compositionally biased region" description="Basic and acidic residues" evidence="1">
    <location>
        <begin position="172"/>
        <end position="219"/>
    </location>
</feature>